<feature type="transmembrane region" description="Helical" evidence="1">
    <location>
        <begin position="6"/>
        <end position="27"/>
    </location>
</feature>
<dbReference type="AlphaFoldDB" id="A0A9P3LU78"/>
<evidence type="ECO:0000313" key="3">
    <source>
        <dbReference type="Proteomes" id="UP000827284"/>
    </source>
</evidence>
<evidence type="ECO:0000313" key="2">
    <source>
        <dbReference type="EMBL" id="GJJ70748.1"/>
    </source>
</evidence>
<evidence type="ECO:0000256" key="1">
    <source>
        <dbReference type="SAM" id="Phobius"/>
    </source>
</evidence>
<dbReference type="OrthoDB" id="10424283at2759"/>
<accession>A0A9P3LU78</accession>
<organism evidence="2 3">
    <name type="scientific">Entomortierella parvispora</name>
    <dbReference type="NCBI Taxonomy" id="205924"/>
    <lineage>
        <taxon>Eukaryota</taxon>
        <taxon>Fungi</taxon>
        <taxon>Fungi incertae sedis</taxon>
        <taxon>Mucoromycota</taxon>
        <taxon>Mortierellomycotina</taxon>
        <taxon>Mortierellomycetes</taxon>
        <taxon>Mortierellales</taxon>
        <taxon>Mortierellaceae</taxon>
        <taxon>Entomortierella</taxon>
    </lineage>
</organism>
<feature type="transmembrane region" description="Helical" evidence="1">
    <location>
        <begin position="219"/>
        <end position="237"/>
    </location>
</feature>
<keyword evidence="1" id="KW-0812">Transmembrane</keyword>
<name>A0A9P3LU78_9FUNG</name>
<dbReference type="Proteomes" id="UP000827284">
    <property type="component" value="Unassembled WGS sequence"/>
</dbReference>
<reference evidence="2" key="2">
    <citation type="journal article" date="2022" name="Microbiol. Resour. Announc.">
        <title>Whole-Genome Sequence of Entomortierella parvispora E1425, a Mucoromycotan Fungus Associated with Burkholderiaceae-Related Endosymbiotic Bacteria.</title>
        <authorList>
            <person name="Herlambang A."/>
            <person name="Guo Y."/>
            <person name="Takashima Y."/>
            <person name="Narisawa K."/>
            <person name="Ohta H."/>
            <person name="Nishizawa T."/>
        </authorList>
    </citation>
    <scope>NUCLEOTIDE SEQUENCE</scope>
    <source>
        <strain evidence="2">E1425</strain>
    </source>
</reference>
<comment type="caution">
    <text evidence="2">The sequence shown here is derived from an EMBL/GenBank/DDBJ whole genome shotgun (WGS) entry which is preliminary data.</text>
</comment>
<sequence length="304" mass="33954">MVSLDEILSAVTTVCFILLFLQFLFRLMNTGFGVYRYILFFCLIRTGDYGIRTYMDTGAAADLDTTTLTDLTIAELILSSIGSVFVMKLFSRLYEPLLPQLRAQRQEGPDLFERCMVQQPKFLLLPIVIMAIIGAIDSTPGHSESTMNLALILRKVAVSLMVLLGLWYMVAATTYRSRYGGTSSQYAFSIAMVATFIFDVALIYKCIYSFEPSLKTTTWVYFTFSPLLEIVGLLVLCQDLKRHFLGDVACIDQDMEMGRPNPVNVGGGRRFGRRFFRAAGPPAISYPQQSAPPGYAPAPAGYYK</sequence>
<keyword evidence="1" id="KW-1133">Transmembrane helix</keyword>
<keyword evidence="3" id="KW-1185">Reference proteome</keyword>
<feature type="transmembrane region" description="Helical" evidence="1">
    <location>
        <begin position="152"/>
        <end position="174"/>
    </location>
</feature>
<feature type="transmembrane region" description="Helical" evidence="1">
    <location>
        <begin position="122"/>
        <end position="140"/>
    </location>
</feature>
<reference evidence="2" key="1">
    <citation type="submission" date="2021-11" db="EMBL/GenBank/DDBJ databases">
        <authorList>
            <person name="Herlambang A."/>
            <person name="Guo Y."/>
            <person name="Takashima Y."/>
            <person name="Nishizawa T."/>
        </authorList>
    </citation>
    <scope>NUCLEOTIDE SEQUENCE</scope>
    <source>
        <strain evidence="2">E1425</strain>
    </source>
</reference>
<proteinExistence type="predicted"/>
<dbReference type="EMBL" id="BQFW01000004">
    <property type="protein sequence ID" value="GJJ70748.1"/>
    <property type="molecule type" value="Genomic_DNA"/>
</dbReference>
<gene>
    <name evidence="2" type="ORF">EMPS_03098</name>
</gene>
<keyword evidence="1" id="KW-0472">Membrane</keyword>
<protein>
    <submittedName>
        <fullName evidence="2">Uncharacterized protein</fullName>
    </submittedName>
</protein>
<feature type="transmembrane region" description="Helical" evidence="1">
    <location>
        <begin position="186"/>
        <end position="207"/>
    </location>
</feature>